<dbReference type="AlphaFoldDB" id="A0A8J4GZ02"/>
<dbReference type="Proteomes" id="UP000677918">
    <property type="component" value="Unassembled WGS sequence"/>
</dbReference>
<keyword evidence="2" id="KW-1185">Reference proteome</keyword>
<sequence length="95" mass="10559">MNLHVTPEAALFYKEEMDLQEGDHLCLYVKLYGSSSAHPNFSIGVTKGDCGESSLSTTVEGITFYLDAQDQWYVAGYDLRVSLQDGEISFQLLEA</sequence>
<comment type="caution">
    <text evidence="1">The sequence shown here is derived from an EMBL/GenBank/DDBJ whole genome shotgun (WGS) entry which is preliminary data.</text>
</comment>
<dbReference type="RefSeq" id="WP_213410383.1">
    <property type="nucleotide sequence ID" value="NZ_BOVK01000006.1"/>
</dbReference>
<dbReference type="EMBL" id="BOVK01000006">
    <property type="protein sequence ID" value="GIQ67754.1"/>
    <property type="molecule type" value="Genomic_DNA"/>
</dbReference>
<evidence type="ECO:0000313" key="1">
    <source>
        <dbReference type="EMBL" id="GIQ67754.1"/>
    </source>
</evidence>
<reference evidence="1" key="1">
    <citation type="submission" date="2021-04" db="EMBL/GenBank/DDBJ databases">
        <title>Draft genome sequence of Xylanibacillus composti strain K13.</title>
        <authorList>
            <person name="Uke A."/>
            <person name="Chhe C."/>
            <person name="Baramee S."/>
            <person name="Kosugi A."/>
        </authorList>
    </citation>
    <scope>NUCLEOTIDE SEQUENCE</scope>
    <source>
        <strain evidence="1">K13</strain>
    </source>
</reference>
<name>A0A8J4GZ02_9BACL</name>
<evidence type="ECO:0008006" key="3">
    <source>
        <dbReference type="Google" id="ProtNLM"/>
    </source>
</evidence>
<dbReference type="InterPro" id="IPR035903">
    <property type="entry name" value="HesB-like_dom_sf"/>
</dbReference>
<gene>
    <name evidence="1" type="primary">yneR</name>
    <name evidence="1" type="ORF">XYCOK13_05780</name>
</gene>
<accession>A0A8J4GZ02</accession>
<proteinExistence type="predicted"/>
<dbReference type="SUPFAM" id="SSF89360">
    <property type="entry name" value="HesB-like domain"/>
    <property type="match status" value="1"/>
</dbReference>
<protein>
    <recommendedName>
        <fullName evidence="3">FeS cluster biogenesis domain-containing protein</fullName>
    </recommendedName>
</protein>
<organism evidence="1 2">
    <name type="scientific">Xylanibacillus composti</name>
    <dbReference type="NCBI Taxonomy" id="1572762"/>
    <lineage>
        <taxon>Bacteria</taxon>
        <taxon>Bacillati</taxon>
        <taxon>Bacillota</taxon>
        <taxon>Bacilli</taxon>
        <taxon>Bacillales</taxon>
        <taxon>Paenibacillaceae</taxon>
        <taxon>Xylanibacillus</taxon>
    </lineage>
</organism>
<evidence type="ECO:0000313" key="2">
    <source>
        <dbReference type="Proteomes" id="UP000677918"/>
    </source>
</evidence>